<dbReference type="SUPFAM" id="SSF88723">
    <property type="entry name" value="PIN domain-like"/>
    <property type="match status" value="1"/>
</dbReference>
<evidence type="ECO:0000256" key="3">
    <source>
        <dbReference type="ARBA" id="ARBA00015749"/>
    </source>
</evidence>
<evidence type="ECO:0000256" key="11">
    <source>
        <dbReference type="ARBA" id="ARBA00023204"/>
    </source>
</evidence>
<comment type="similarity">
    <text evidence="1">Belongs to the DNA polymerase type-A family.</text>
</comment>
<keyword evidence="4" id="KW-0808">Transferase</keyword>
<dbReference type="PRINTS" id="PR00868">
    <property type="entry name" value="DNAPOLI"/>
</dbReference>
<keyword evidence="8" id="KW-0239">DNA-directed DNA polymerase</keyword>
<dbReference type="InterPro" id="IPR001098">
    <property type="entry name" value="DNA-dir_DNA_pol_A_palm_dom"/>
</dbReference>
<dbReference type="InterPro" id="IPR019760">
    <property type="entry name" value="DNA-dir_DNA_pol_A_CS"/>
</dbReference>
<keyword evidence="16" id="KW-1185">Reference proteome</keyword>
<dbReference type="GO" id="GO:0003887">
    <property type="term" value="F:DNA-directed DNA polymerase activity"/>
    <property type="evidence" value="ECO:0007669"/>
    <property type="project" value="UniProtKB-KW"/>
</dbReference>
<dbReference type="Gene3D" id="3.30.420.10">
    <property type="entry name" value="Ribonuclease H-like superfamily/Ribonuclease H"/>
    <property type="match status" value="1"/>
</dbReference>
<evidence type="ECO:0000256" key="2">
    <source>
        <dbReference type="ARBA" id="ARBA00012417"/>
    </source>
</evidence>
<dbReference type="Gene3D" id="1.10.150.20">
    <property type="entry name" value="5' to 3' exonuclease, C-terminal subdomain"/>
    <property type="match status" value="2"/>
</dbReference>
<dbReference type="GO" id="GO:0003677">
    <property type="term" value="F:DNA binding"/>
    <property type="evidence" value="ECO:0007669"/>
    <property type="project" value="UniProtKB-KW"/>
</dbReference>
<reference evidence="16" key="1">
    <citation type="submission" date="2017-11" db="EMBL/GenBank/DDBJ databases">
        <title>Genome sequence and characterization of the novel virulent phage PMBT3 infecting Pseudomonas sp.</title>
        <authorList>
            <person name="Koberg S."/>
            <person name="Brinks E."/>
            <person name="Heller K.J."/>
            <person name="Neve H."/>
            <person name="Franz C.M.A.P."/>
        </authorList>
    </citation>
    <scope>NUCLEOTIDE SEQUENCE [LARGE SCALE GENOMIC DNA]</scope>
</reference>
<dbReference type="GeneID" id="54986988"/>
<dbReference type="Gene3D" id="3.30.70.370">
    <property type="match status" value="1"/>
</dbReference>
<dbReference type="GO" id="GO:0008408">
    <property type="term" value="F:3'-5' exonuclease activity"/>
    <property type="evidence" value="ECO:0007669"/>
    <property type="project" value="InterPro"/>
</dbReference>
<dbReference type="InterPro" id="IPR036397">
    <property type="entry name" value="RNaseH_sf"/>
</dbReference>
<dbReference type="KEGG" id="vg:54986988"/>
<dbReference type="SMART" id="SM00475">
    <property type="entry name" value="53EXOc"/>
    <property type="match status" value="1"/>
</dbReference>
<dbReference type="PANTHER" id="PTHR10133">
    <property type="entry name" value="DNA POLYMERASE I"/>
    <property type="match status" value="1"/>
</dbReference>
<dbReference type="GO" id="GO:0008409">
    <property type="term" value="F:5'-3' exonuclease activity"/>
    <property type="evidence" value="ECO:0007669"/>
    <property type="project" value="InterPro"/>
</dbReference>
<evidence type="ECO:0000256" key="12">
    <source>
        <dbReference type="ARBA" id="ARBA00049244"/>
    </source>
</evidence>
<accession>A0A2I6PHX0</accession>
<evidence type="ECO:0000256" key="4">
    <source>
        <dbReference type="ARBA" id="ARBA00022679"/>
    </source>
</evidence>
<dbReference type="Gene3D" id="3.40.50.1010">
    <property type="entry name" value="5'-nuclease"/>
    <property type="match status" value="1"/>
</dbReference>
<dbReference type="RefSeq" id="YP_009796598.1">
    <property type="nucleotide sequence ID" value="NC_047902.1"/>
</dbReference>
<evidence type="ECO:0000256" key="1">
    <source>
        <dbReference type="ARBA" id="ARBA00007705"/>
    </source>
</evidence>
<dbReference type="Pfam" id="PF01612">
    <property type="entry name" value="DNA_pol_A_exo1"/>
    <property type="match status" value="1"/>
</dbReference>
<dbReference type="GO" id="GO:0039693">
    <property type="term" value="P:viral DNA genome replication"/>
    <property type="evidence" value="ECO:0007669"/>
    <property type="project" value="UniProtKB-KW"/>
</dbReference>
<evidence type="ECO:0000256" key="9">
    <source>
        <dbReference type="ARBA" id="ARBA00023109"/>
    </source>
</evidence>
<dbReference type="PANTHER" id="PTHR10133:SF27">
    <property type="entry name" value="DNA POLYMERASE NU"/>
    <property type="match status" value="1"/>
</dbReference>
<keyword evidence="9" id="KW-1194">Viral DNA replication</keyword>
<evidence type="ECO:0000259" key="13">
    <source>
        <dbReference type="SMART" id="SM00475"/>
    </source>
</evidence>
<keyword evidence="7" id="KW-0227">DNA damage</keyword>
<evidence type="ECO:0000313" key="15">
    <source>
        <dbReference type="EMBL" id="AUM59649.1"/>
    </source>
</evidence>
<dbReference type="SMART" id="SM00482">
    <property type="entry name" value="POLAc"/>
    <property type="match status" value="1"/>
</dbReference>
<keyword evidence="5" id="KW-0548">Nucleotidyltransferase</keyword>
<evidence type="ECO:0000256" key="7">
    <source>
        <dbReference type="ARBA" id="ARBA00022763"/>
    </source>
</evidence>
<organism evidence="15 16">
    <name type="scientific">Pseudomonas phage PMBT3</name>
    <dbReference type="NCBI Taxonomy" id="2059856"/>
    <lineage>
        <taxon>Viruses</taxon>
        <taxon>Duplodnaviria</taxon>
        <taxon>Heunggongvirae</taxon>
        <taxon>Uroviricota</taxon>
        <taxon>Caudoviricetes</taxon>
        <taxon>Maxrubnervirus</taxon>
        <taxon>Maxrubnervirus PMBT3</taxon>
    </lineage>
</organism>
<evidence type="ECO:0000256" key="5">
    <source>
        <dbReference type="ARBA" id="ARBA00022695"/>
    </source>
</evidence>
<dbReference type="InterPro" id="IPR002421">
    <property type="entry name" value="5-3_exonuclease"/>
</dbReference>
<keyword evidence="11" id="KW-0234">DNA repair</keyword>
<keyword evidence="10" id="KW-0238">DNA-binding</keyword>
<dbReference type="PROSITE" id="PS00447">
    <property type="entry name" value="DNA_POLYMERASE_A"/>
    <property type="match status" value="1"/>
</dbReference>
<dbReference type="Pfam" id="PF00476">
    <property type="entry name" value="DNA_pol_A"/>
    <property type="match status" value="1"/>
</dbReference>
<dbReference type="Proteomes" id="UP000240704">
    <property type="component" value="Segment"/>
</dbReference>
<dbReference type="GO" id="GO:0006302">
    <property type="term" value="P:double-strand break repair"/>
    <property type="evidence" value="ECO:0007669"/>
    <property type="project" value="TreeGrafter"/>
</dbReference>
<dbReference type="SUPFAM" id="SSF56672">
    <property type="entry name" value="DNA/RNA polymerases"/>
    <property type="match status" value="1"/>
</dbReference>
<evidence type="ECO:0000313" key="16">
    <source>
        <dbReference type="Proteomes" id="UP000240704"/>
    </source>
</evidence>
<evidence type="ECO:0000256" key="8">
    <source>
        <dbReference type="ARBA" id="ARBA00022932"/>
    </source>
</evidence>
<name>A0A2I6PHX0_9CAUD</name>
<dbReference type="InterPro" id="IPR002298">
    <property type="entry name" value="DNA_polymerase_A"/>
</dbReference>
<dbReference type="Gene3D" id="1.20.1060.10">
    <property type="entry name" value="Taq DNA Polymerase, Chain T, domain 4"/>
    <property type="match status" value="1"/>
</dbReference>
<feature type="domain" description="5'-3' exonuclease" evidence="13">
    <location>
        <begin position="4"/>
        <end position="273"/>
    </location>
</feature>
<sequence length="1216" mass="136251">MADQPLQIIDFRACIKHAYYGVSEKSLHCVKLDRKFAEWQAGAADFLTRYIRPILVAGGSPREMIVAHDGGKAYRTGIYKDYKGQASKDDKNKSPIEIAQYKELMIWARKFFAAIGATQILVDQVEADDVIGWICKMIEGPKDIHTVDQDMLVLVDDDTIVNIKGVPYHGTNGVYPEDHELAGVPYRLTSFVKSIIGDDSDNYKGVKGMGPAKIHALIKSVGIDGLDELAAIVDSGNTDLLDEAIEASGDKNLIKLKENFSDWKLGWRLACLKPELCWKPRLRKLVKPKILKRVPNARLLYECLKEIGCEDMWEDEYSGLVPTPMLVDSTNWAELKDAIFAKIKAGDVTAFDYESSDKTQVRDFRIASTQGGNYVDMLSQVLAGASFNFGRHLENVIYVPVDHRASNNVNKEVILEILEFAGKHTQRVAHNAMFEGVVTQTNLEVWLKDIHDTRMMQRFYDENMEAGLKALSLSYLAYEQESFHDTLAKGNDGDGASMMCELTAEETLSYGADDSLVTGSLYDLLKLLLKLDGQWEFYRRWAVKPTEVLQRAYVAGVDMNWAAQKRIHAQDLKTIEEGMIELREILEKNVTGNITNGCKTLIDAEQDYVFRAAKKKADGNVDVAKGKVAEWRKKLEASCQYTPYREENVMPSFAFTEKQLAPAIEKLGLPVLEKLTQTAIAAWYQESGAAGFEDEWLVNGEQRAFIKAMAAAIADGAMKVTELRKKAEETQDDKAYAKLEKAEKAYEEFGRLVQHHADVKPTVVKFGDPLNVGSPVQMQHLLYCKIGIPVKLRGKKAGVGRLSVGIKEAGPSTDEQAILTALANDVLEECWQRDALTILRRVKSANTRCSLYHDKYPMWRHVDGKVHPTITDAGTDTTRPTGSSPNILAVAKRGEGKVMRTIYIPPHPDYVAVAIDFNGQEIRLMANLANDPVMMSVYDPANEKDLHSMTGSGIAKKSYEDFIAAKDDENHPLNKITVAIRGKAKTVNFGMAYGAGAGTLSRNLIVPVEEAKALLDGTFELYTRIRPWQEETGRFMEQHGYTLTAFGTKRHATNDIFSEDKGKVARQHRQGTNATIQGSAAQMLRIVLTRIAESGIMDRLRMVFFAPIYDEVVSWVHKDDVYDYCQEVGRYMEESTPPGHKVRQVPEFSIGADWGRVRELGRDISKENVAKFVARALEEGTDIWEKDLIQPFDPIRKPTYVELDEDEEAEVEIIAD</sequence>
<dbReference type="EMBL" id="MG596799">
    <property type="protein sequence ID" value="AUM59649.1"/>
    <property type="molecule type" value="Genomic_DNA"/>
</dbReference>
<evidence type="ECO:0000256" key="6">
    <source>
        <dbReference type="ARBA" id="ARBA00022705"/>
    </source>
</evidence>
<dbReference type="EC" id="2.7.7.7" evidence="2"/>
<feature type="domain" description="DNA-directed DNA polymerase family A palm" evidence="14">
    <location>
        <begin position="896"/>
        <end position="1120"/>
    </location>
</feature>
<evidence type="ECO:0000259" key="14">
    <source>
        <dbReference type="SMART" id="SM00482"/>
    </source>
</evidence>
<dbReference type="InterPro" id="IPR020046">
    <property type="entry name" value="5-3_exonucl_a-hlix_arch_N"/>
</dbReference>
<dbReference type="InterPro" id="IPR043502">
    <property type="entry name" value="DNA/RNA_pol_sf"/>
</dbReference>
<dbReference type="InterPro" id="IPR002562">
    <property type="entry name" value="3'-5'_exonuclease_dom"/>
</dbReference>
<proteinExistence type="inferred from homology"/>
<dbReference type="GO" id="GO:0006261">
    <property type="term" value="P:DNA-templated DNA replication"/>
    <property type="evidence" value="ECO:0007669"/>
    <property type="project" value="InterPro"/>
</dbReference>
<dbReference type="Pfam" id="PF02739">
    <property type="entry name" value="5_3_exonuc_N"/>
    <property type="match status" value="1"/>
</dbReference>
<protein>
    <recommendedName>
        <fullName evidence="3">DNA polymerase</fullName>
        <ecNumber evidence="2">2.7.7.7</ecNumber>
    </recommendedName>
</protein>
<keyword evidence="6" id="KW-0235">DNA replication</keyword>
<evidence type="ECO:0000256" key="10">
    <source>
        <dbReference type="ARBA" id="ARBA00023125"/>
    </source>
</evidence>
<dbReference type="InterPro" id="IPR029060">
    <property type="entry name" value="PIN-like_dom_sf"/>
</dbReference>
<comment type="catalytic activity">
    <reaction evidence="12">
        <text>DNA(n) + a 2'-deoxyribonucleoside 5'-triphosphate = DNA(n+1) + diphosphate</text>
        <dbReference type="Rhea" id="RHEA:22508"/>
        <dbReference type="Rhea" id="RHEA-COMP:17339"/>
        <dbReference type="Rhea" id="RHEA-COMP:17340"/>
        <dbReference type="ChEBI" id="CHEBI:33019"/>
        <dbReference type="ChEBI" id="CHEBI:61560"/>
        <dbReference type="ChEBI" id="CHEBI:173112"/>
        <dbReference type="EC" id="2.7.7.7"/>
    </reaction>
</comment>